<dbReference type="Pfam" id="PF03372">
    <property type="entry name" value="Exo_endo_phos"/>
    <property type="match status" value="1"/>
</dbReference>
<gene>
    <name evidence="3" type="ORF">CLV78_11128</name>
</gene>
<feature type="domain" description="Endonuclease/exonuclease/phosphatase" evidence="2">
    <location>
        <begin position="39"/>
        <end position="344"/>
    </location>
</feature>
<keyword evidence="3" id="KW-0378">Hydrolase</keyword>
<dbReference type="RefSeq" id="WP_245925188.1">
    <property type="nucleotide sequence ID" value="NZ_PVTD01000011.1"/>
</dbReference>
<keyword evidence="3" id="KW-0255">Endonuclease</keyword>
<evidence type="ECO:0000313" key="3">
    <source>
        <dbReference type="EMBL" id="PRY20874.1"/>
    </source>
</evidence>
<dbReference type="AlphaFoldDB" id="A0A2T0RI36"/>
<accession>A0A2T0RI36</accession>
<reference evidence="3 4" key="1">
    <citation type="submission" date="2018-03" db="EMBL/GenBank/DDBJ databases">
        <title>Genomic Encyclopedia of Archaeal and Bacterial Type Strains, Phase II (KMG-II): from individual species to whole genera.</title>
        <authorList>
            <person name="Goeker M."/>
        </authorList>
    </citation>
    <scope>NUCLEOTIDE SEQUENCE [LARGE SCALE GENOMIC DNA]</scope>
    <source>
        <strain evidence="3 4">DSM 29328</strain>
    </source>
</reference>
<proteinExistence type="predicted"/>
<comment type="caution">
    <text evidence="3">The sequence shown here is derived from an EMBL/GenBank/DDBJ whole genome shotgun (WGS) entry which is preliminary data.</text>
</comment>
<evidence type="ECO:0000256" key="1">
    <source>
        <dbReference type="SAM" id="MobiDB-lite"/>
    </source>
</evidence>
<protein>
    <submittedName>
        <fullName evidence="3">Endonuclease/exonuclease/phosphatase family protein</fullName>
    </submittedName>
</protein>
<dbReference type="SUPFAM" id="SSF56219">
    <property type="entry name" value="DNase I-like"/>
    <property type="match status" value="1"/>
</dbReference>
<keyword evidence="3" id="KW-0269">Exonuclease</keyword>
<dbReference type="GO" id="GO:0004527">
    <property type="term" value="F:exonuclease activity"/>
    <property type="evidence" value="ECO:0007669"/>
    <property type="project" value="UniProtKB-KW"/>
</dbReference>
<dbReference type="Proteomes" id="UP000239480">
    <property type="component" value="Unassembled WGS sequence"/>
</dbReference>
<feature type="region of interest" description="Disordered" evidence="1">
    <location>
        <begin position="264"/>
        <end position="308"/>
    </location>
</feature>
<dbReference type="GO" id="GO:0004519">
    <property type="term" value="F:endonuclease activity"/>
    <property type="evidence" value="ECO:0007669"/>
    <property type="project" value="UniProtKB-KW"/>
</dbReference>
<dbReference type="InterPro" id="IPR005135">
    <property type="entry name" value="Endo/exonuclease/phosphatase"/>
</dbReference>
<keyword evidence="3" id="KW-0540">Nuclease</keyword>
<name>A0A2T0RI36_9RHOB</name>
<evidence type="ECO:0000259" key="2">
    <source>
        <dbReference type="Pfam" id="PF03372"/>
    </source>
</evidence>
<organism evidence="3 4">
    <name type="scientific">Aliiruegeria haliotis</name>
    <dbReference type="NCBI Taxonomy" id="1280846"/>
    <lineage>
        <taxon>Bacteria</taxon>
        <taxon>Pseudomonadati</taxon>
        <taxon>Pseudomonadota</taxon>
        <taxon>Alphaproteobacteria</taxon>
        <taxon>Rhodobacterales</taxon>
        <taxon>Roseobacteraceae</taxon>
        <taxon>Aliiruegeria</taxon>
    </lineage>
</organism>
<keyword evidence="4" id="KW-1185">Reference proteome</keyword>
<evidence type="ECO:0000313" key="4">
    <source>
        <dbReference type="Proteomes" id="UP000239480"/>
    </source>
</evidence>
<dbReference type="EMBL" id="PVTD01000011">
    <property type="protein sequence ID" value="PRY20874.1"/>
    <property type="molecule type" value="Genomic_DNA"/>
</dbReference>
<dbReference type="InterPro" id="IPR036691">
    <property type="entry name" value="Endo/exonu/phosph_ase_sf"/>
</dbReference>
<sequence>MLATIASAGPETIRVATFSTELSRKGPGLLLRDILKGQDPQISAVADVIATVRPDVVLLTDFDYDHGRAALEAFARVLSESGVDYPYAFSARPNAGQATGLDLDRNGRLGEPRDAQGYGRFAGQGGVALLSRFPLHETGVVDFSGLLWRDLPGARLPFTDAGPFLSVAVEEVQRLSSTTHLMVPVSLPDGATLTLLAFAATPPVFDGTEDRNGLRNADEIALWARVLDGAMGVRADGPLVVLGKANLDPQDGEGLHRQITELLSHPRLQDARPRSDGGAVAQSRGHEGDPGLDTADWSEPEDNGPGNLRVDYVLPSRDVEVVDAGVFWPSGGVGLELVEAASRHRLVWVDLRLP</sequence>
<dbReference type="Gene3D" id="3.60.10.10">
    <property type="entry name" value="Endonuclease/exonuclease/phosphatase"/>
    <property type="match status" value="1"/>
</dbReference>